<reference evidence="2" key="2">
    <citation type="journal article" date="2022" name="Microbiol. Resour. Announc.">
        <title>Whole-Genome Sequence of Entomortierella parvispora E1425, a Mucoromycotan Fungus Associated with Burkholderiaceae-Related Endosymbiotic Bacteria.</title>
        <authorList>
            <person name="Herlambang A."/>
            <person name="Guo Y."/>
            <person name="Takashima Y."/>
            <person name="Narisawa K."/>
            <person name="Ohta H."/>
            <person name="Nishizawa T."/>
        </authorList>
    </citation>
    <scope>NUCLEOTIDE SEQUENCE</scope>
    <source>
        <strain evidence="2">E1425</strain>
    </source>
</reference>
<feature type="compositionally biased region" description="Basic and acidic residues" evidence="1">
    <location>
        <begin position="384"/>
        <end position="395"/>
    </location>
</feature>
<feature type="compositionally biased region" description="Polar residues" evidence="1">
    <location>
        <begin position="58"/>
        <end position="67"/>
    </location>
</feature>
<reference evidence="2" key="1">
    <citation type="submission" date="2021-11" db="EMBL/GenBank/DDBJ databases">
        <authorList>
            <person name="Herlambang A."/>
            <person name="Guo Y."/>
            <person name="Takashima Y."/>
            <person name="Nishizawa T."/>
        </authorList>
    </citation>
    <scope>NUCLEOTIDE SEQUENCE</scope>
    <source>
        <strain evidence="2">E1425</strain>
    </source>
</reference>
<dbReference type="Proteomes" id="UP000827284">
    <property type="component" value="Unassembled WGS sequence"/>
</dbReference>
<evidence type="ECO:0000256" key="1">
    <source>
        <dbReference type="SAM" id="MobiDB-lite"/>
    </source>
</evidence>
<feature type="region of interest" description="Disordered" evidence="1">
    <location>
        <begin position="217"/>
        <end position="420"/>
    </location>
</feature>
<feature type="compositionally biased region" description="Basic and acidic residues" evidence="1">
    <location>
        <begin position="309"/>
        <end position="327"/>
    </location>
</feature>
<organism evidence="2 3">
    <name type="scientific">Entomortierella parvispora</name>
    <dbReference type="NCBI Taxonomy" id="205924"/>
    <lineage>
        <taxon>Eukaryota</taxon>
        <taxon>Fungi</taxon>
        <taxon>Fungi incertae sedis</taxon>
        <taxon>Mucoromycota</taxon>
        <taxon>Mortierellomycotina</taxon>
        <taxon>Mortierellomycetes</taxon>
        <taxon>Mortierellales</taxon>
        <taxon>Mortierellaceae</taxon>
        <taxon>Entomortierella</taxon>
    </lineage>
</organism>
<sequence>MRPTRGRKPAIRTATVADDNTTTSTATPSARSTRLSRRNQPNENNERRVANTEDNQSKNRISSSPTLDSDKPKSTKNKKDIGFTIIIPYKPFPRKLTQSSVTQPKASIVSEDDRGDETVETKPTRTRRGARRIEEKSHIPCSGDEVDDIEYPRQQVQRMEAVVLFEKPRILRKPTPSSNAILEQKLEKMTEESAPATISAIAEDITAAASEGLDVGSFSRLSITPPPSLPLFDLKDPDGSGSPWLMVFDSSEHSASSRPSQLQESWNDENTSPAPDSPSSPTRHHYTRHHSEIARDQSEYPASATSSKTENHGWMDEDHDTSESGDKGEDDDDPFGFSKVERRIKRAQILQPISRSRTPLDPDDDFSTGIDIVNPFNPPRPRRRGETRNKGKGVDRTWFLTKDPLHPDTTASEPKGGSEDLRKAIELSKADTTSMNEKEQEDLKKALQLSMGVDLDSGVGTSSMAALLSRPETALVREVASSGAMSRAETNVATRSIRSPSPESEPEDLFAVTEPCTTRTRSPAPPSTPPRKSRSNHNRISFGDIDELPIVIERTPTKKPEAGMPASMESPSSKDGRGGKAGKTKRTYMRTEQLEALLPRRKKARVVTTNSKSAAIRLDASDDEDEDEEEDEEDEEPLLRQGRTRQLTKAASTTSVAPPKQTRAKAASYKNTAKSTTLKQTSDKKGKGRSEDSDHIKQQSGEDKSGWTEAQRKAHEERILYFAEIDNFELDVETTR</sequence>
<feature type="compositionally biased region" description="Polar residues" evidence="1">
    <location>
        <begin position="669"/>
        <end position="680"/>
    </location>
</feature>
<feature type="compositionally biased region" description="Basic and acidic residues" evidence="1">
    <location>
        <begin position="289"/>
        <end position="298"/>
    </location>
</feature>
<feature type="compositionally biased region" description="Polar residues" evidence="1">
    <location>
        <begin position="488"/>
        <end position="498"/>
    </location>
</feature>
<dbReference type="EMBL" id="BQFW01000011">
    <property type="protein sequence ID" value="GJJ75868.1"/>
    <property type="molecule type" value="Genomic_DNA"/>
</dbReference>
<accession>A0A9P3HFZ8</accession>
<feature type="compositionally biased region" description="Polar residues" evidence="1">
    <location>
        <begin position="96"/>
        <end position="105"/>
    </location>
</feature>
<feature type="compositionally biased region" description="Low complexity" evidence="1">
    <location>
        <begin position="12"/>
        <end position="43"/>
    </location>
</feature>
<dbReference type="OrthoDB" id="2449527at2759"/>
<feature type="compositionally biased region" description="Polar residues" evidence="1">
    <location>
        <begin position="644"/>
        <end position="656"/>
    </location>
</feature>
<gene>
    <name evidence="2" type="ORF">EMPS_08226</name>
</gene>
<protein>
    <submittedName>
        <fullName evidence="2">Uncharacterized protein</fullName>
    </submittedName>
</protein>
<keyword evidence="3" id="KW-1185">Reference proteome</keyword>
<evidence type="ECO:0000313" key="3">
    <source>
        <dbReference type="Proteomes" id="UP000827284"/>
    </source>
</evidence>
<proteinExistence type="predicted"/>
<name>A0A9P3HFZ8_9FUNG</name>
<feature type="compositionally biased region" description="Basic residues" evidence="1">
    <location>
        <begin position="1"/>
        <end position="10"/>
    </location>
</feature>
<feature type="compositionally biased region" description="Basic and acidic residues" evidence="1">
    <location>
        <begin position="68"/>
        <end position="81"/>
    </location>
</feature>
<comment type="caution">
    <text evidence="2">The sequence shown here is derived from an EMBL/GenBank/DDBJ whole genome shotgun (WGS) entry which is preliminary data.</text>
</comment>
<dbReference type="AlphaFoldDB" id="A0A9P3HFZ8"/>
<feature type="region of interest" description="Disordered" evidence="1">
    <location>
        <begin position="1"/>
        <end position="148"/>
    </location>
</feature>
<feature type="compositionally biased region" description="Acidic residues" evidence="1">
    <location>
        <begin position="621"/>
        <end position="636"/>
    </location>
</feature>
<feature type="compositionally biased region" description="Polar residues" evidence="1">
    <location>
        <begin position="253"/>
        <end position="271"/>
    </location>
</feature>
<feature type="region of interest" description="Disordered" evidence="1">
    <location>
        <begin position="479"/>
        <end position="713"/>
    </location>
</feature>
<feature type="compositionally biased region" description="Basic and acidic residues" evidence="1">
    <location>
        <begin position="44"/>
        <end position="57"/>
    </location>
</feature>
<evidence type="ECO:0000313" key="2">
    <source>
        <dbReference type="EMBL" id="GJJ75868.1"/>
    </source>
</evidence>
<feature type="compositionally biased region" description="Low complexity" evidence="1">
    <location>
        <begin position="272"/>
        <end position="281"/>
    </location>
</feature>
<feature type="compositionally biased region" description="Basic and acidic residues" evidence="1">
    <location>
        <begin position="681"/>
        <end position="713"/>
    </location>
</feature>